<proteinExistence type="predicted"/>
<dbReference type="EMBL" id="MU151480">
    <property type="protein sequence ID" value="KAF9443391.1"/>
    <property type="molecule type" value="Genomic_DNA"/>
</dbReference>
<sequence length="159" mass="17564">MQIVDEYTWKLISGGQLVRLMHFLAFWSLRNGDILPETASLNQKWARARSGGCQYLVRLGLRITDTHSHNWPKKNEIGCGFFGGHDVTVIETKWRSVHLPISRILLGRGGGINLGGAGITLIPSRSSEQDAPDCRIQNLGINARPSALPPQARNRSIVA</sequence>
<dbReference type="Proteomes" id="UP000807342">
    <property type="component" value="Unassembled WGS sequence"/>
</dbReference>
<protein>
    <submittedName>
        <fullName evidence="1">Uncharacterized protein</fullName>
    </submittedName>
</protein>
<evidence type="ECO:0000313" key="2">
    <source>
        <dbReference type="Proteomes" id="UP000807342"/>
    </source>
</evidence>
<organism evidence="1 2">
    <name type="scientific">Macrolepiota fuliginosa MF-IS2</name>
    <dbReference type="NCBI Taxonomy" id="1400762"/>
    <lineage>
        <taxon>Eukaryota</taxon>
        <taxon>Fungi</taxon>
        <taxon>Dikarya</taxon>
        <taxon>Basidiomycota</taxon>
        <taxon>Agaricomycotina</taxon>
        <taxon>Agaricomycetes</taxon>
        <taxon>Agaricomycetidae</taxon>
        <taxon>Agaricales</taxon>
        <taxon>Agaricineae</taxon>
        <taxon>Agaricaceae</taxon>
        <taxon>Macrolepiota</taxon>
    </lineage>
</organism>
<reference evidence="1" key="1">
    <citation type="submission" date="2020-11" db="EMBL/GenBank/DDBJ databases">
        <authorList>
            <consortium name="DOE Joint Genome Institute"/>
            <person name="Ahrendt S."/>
            <person name="Riley R."/>
            <person name="Andreopoulos W."/>
            <person name="Labutti K."/>
            <person name="Pangilinan J."/>
            <person name="Ruiz-Duenas F.J."/>
            <person name="Barrasa J.M."/>
            <person name="Sanchez-Garcia M."/>
            <person name="Camarero S."/>
            <person name="Miyauchi S."/>
            <person name="Serrano A."/>
            <person name="Linde D."/>
            <person name="Babiker R."/>
            <person name="Drula E."/>
            <person name="Ayuso-Fernandez I."/>
            <person name="Pacheco R."/>
            <person name="Padilla G."/>
            <person name="Ferreira P."/>
            <person name="Barriuso J."/>
            <person name="Kellner H."/>
            <person name="Castanera R."/>
            <person name="Alfaro M."/>
            <person name="Ramirez L."/>
            <person name="Pisabarro A.G."/>
            <person name="Kuo A."/>
            <person name="Tritt A."/>
            <person name="Lipzen A."/>
            <person name="He G."/>
            <person name="Yan M."/>
            <person name="Ng V."/>
            <person name="Cullen D."/>
            <person name="Martin F."/>
            <person name="Rosso M.-N."/>
            <person name="Henrissat B."/>
            <person name="Hibbett D."/>
            <person name="Martinez A.T."/>
            <person name="Grigoriev I.V."/>
        </authorList>
    </citation>
    <scope>NUCLEOTIDE SEQUENCE</scope>
    <source>
        <strain evidence="1">MF-IS2</strain>
    </source>
</reference>
<keyword evidence="2" id="KW-1185">Reference proteome</keyword>
<evidence type="ECO:0000313" key="1">
    <source>
        <dbReference type="EMBL" id="KAF9443391.1"/>
    </source>
</evidence>
<name>A0A9P6BWX0_9AGAR</name>
<comment type="caution">
    <text evidence="1">The sequence shown here is derived from an EMBL/GenBank/DDBJ whole genome shotgun (WGS) entry which is preliminary data.</text>
</comment>
<dbReference type="AlphaFoldDB" id="A0A9P6BWX0"/>
<accession>A0A9P6BWX0</accession>
<gene>
    <name evidence="1" type="ORF">P691DRAFT_788127</name>
</gene>